<protein>
    <submittedName>
        <fullName evidence="2">Uncharacterized protein</fullName>
    </submittedName>
</protein>
<dbReference type="AlphaFoldDB" id="A0ABD6DWU4"/>
<keyword evidence="3" id="KW-1185">Reference proteome</keyword>
<dbReference type="Proteomes" id="UP001597092">
    <property type="component" value="Unassembled WGS sequence"/>
</dbReference>
<gene>
    <name evidence="2" type="ORF">ACFSAS_12245</name>
</gene>
<name>A0ABD6DWU4_9EURY</name>
<evidence type="ECO:0000313" key="3">
    <source>
        <dbReference type="Proteomes" id="UP001597092"/>
    </source>
</evidence>
<feature type="compositionally biased region" description="Low complexity" evidence="1">
    <location>
        <begin position="72"/>
        <end position="81"/>
    </location>
</feature>
<feature type="region of interest" description="Disordered" evidence="1">
    <location>
        <begin position="67"/>
        <end position="92"/>
    </location>
</feature>
<evidence type="ECO:0000313" key="2">
    <source>
        <dbReference type="EMBL" id="MFD1686384.1"/>
    </source>
</evidence>
<organism evidence="2 3">
    <name type="scientific">Halobellus litoreus</name>
    <dbReference type="NCBI Taxonomy" id="755310"/>
    <lineage>
        <taxon>Archaea</taxon>
        <taxon>Methanobacteriati</taxon>
        <taxon>Methanobacteriota</taxon>
        <taxon>Stenosarchaea group</taxon>
        <taxon>Halobacteria</taxon>
        <taxon>Halobacteriales</taxon>
        <taxon>Haloferacaceae</taxon>
        <taxon>Halobellus</taxon>
    </lineage>
</organism>
<proteinExistence type="predicted"/>
<reference evidence="2 3" key="1">
    <citation type="journal article" date="2019" name="Int. J. Syst. Evol. Microbiol.">
        <title>The Global Catalogue of Microorganisms (GCM) 10K type strain sequencing project: providing services to taxonomists for standard genome sequencing and annotation.</title>
        <authorList>
            <consortium name="The Broad Institute Genomics Platform"/>
            <consortium name="The Broad Institute Genome Sequencing Center for Infectious Disease"/>
            <person name="Wu L."/>
            <person name="Ma J."/>
        </authorList>
    </citation>
    <scope>NUCLEOTIDE SEQUENCE [LARGE SCALE GENOMIC DNA]</scope>
    <source>
        <strain evidence="2 3">CGMCC 1.10387</strain>
    </source>
</reference>
<accession>A0ABD6DWU4</accession>
<sequence length="326" mass="36268">MSKTDSQERRQQKNISVLEETAEALEEMALERHGSRRKQGQVVDELVAMYRGEGMLELIKEIHEATVEKSSRSGSASTHTSKPVATKSSDGPVAELEDLAREGEAIDPEAHDLSVLKGARGIDRAAIVVAALRGTGQASWTQGEITDFVQKHLKLSRNGARNVAKEATFELVESPLMGIDSWVRDRVQQDIEDEYNNSRQRGEGLSDWKYEDTYGGGLAAYTQADVEMMPRTDAYYIDETSMLQDMNAAIAYGLSPVEMGINKTQQQRTKNAFCEMGVRLMDYESSHEVEDDVSPVQFLVDSMETVRADGDMMEWCVEEVLSVVGE</sequence>
<dbReference type="RefSeq" id="WP_256305410.1">
    <property type="nucleotide sequence ID" value="NZ_JANHAW010000001.1"/>
</dbReference>
<comment type="caution">
    <text evidence="2">The sequence shown here is derived from an EMBL/GenBank/DDBJ whole genome shotgun (WGS) entry which is preliminary data.</text>
</comment>
<evidence type="ECO:0000256" key="1">
    <source>
        <dbReference type="SAM" id="MobiDB-lite"/>
    </source>
</evidence>
<dbReference type="EMBL" id="JBHUDP010000004">
    <property type="protein sequence ID" value="MFD1686384.1"/>
    <property type="molecule type" value="Genomic_DNA"/>
</dbReference>